<dbReference type="InterPro" id="IPR018668">
    <property type="entry name" value="DNA-binding_VF530-like"/>
</dbReference>
<dbReference type="Pfam" id="PF09905">
    <property type="entry name" value="VF530"/>
    <property type="match status" value="1"/>
</dbReference>
<keyword evidence="3" id="KW-1185">Reference proteome</keyword>
<dbReference type="OrthoDB" id="9806870at2"/>
<feature type="compositionally biased region" description="Basic and acidic residues" evidence="1">
    <location>
        <begin position="81"/>
        <end position="98"/>
    </location>
</feature>
<dbReference type="InterPro" id="IPR036361">
    <property type="entry name" value="SAP_dom_sf"/>
</dbReference>
<feature type="region of interest" description="Disordered" evidence="1">
    <location>
        <begin position="72"/>
        <end position="117"/>
    </location>
</feature>
<proteinExistence type="predicted"/>
<dbReference type="GO" id="GO:0003677">
    <property type="term" value="F:DNA binding"/>
    <property type="evidence" value="ECO:0007669"/>
    <property type="project" value="InterPro"/>
</dbReference>
<evidence type="ECO:0000313" key="2">
    <source>
        <dbReference type="EMBL" id="TWU17345.1"/>
    </source>
</evidence>
<dbReference type="Proteomes" id="UP000316304">
    <property type="component" value="Unassembled WGS sequence"/>
</dbReference>
<dbReference type="EMBL" id="SJPT01000012">
    <property type="protein sequence ID" value="TWU17345.1"/>
    <property type="molecule type" value="Genomic_DNA"/>
</dbReference>
<dbReference type="AlphaFoldDB" id="A0A5C6BZI4"/>
<evidence type="ECO:0000313" key="3">
    <source>
        <dbReference type="Proteomes" id="UP000316304"/>
    </source>
</evidence>
<organism evidence="2 3">
    <name type="scientific">Novipirellula galeiformis</name>
    <dbReference type="NCBI Taxonomy" id="2528004"/>
    <lineage>
        <taxon>Bacteria</taxon>
        <taxon>Pseudomonadati</taxon>
        <taxon>Planctomycetota</taxon>
        <taxon>Planctomycetia</taxon>
        <taxon>Pirellulales</taxon>
        <taxon>Pirellulaceae</taxon>
        <taxon>Novipirellula</taxon>
    </lineage>
</organism>
<feature type="compositionally biased region" description="Basic and acidic residues" evidence="1">
    <location>
        <begin position="106"/>
        <end position="117"/>
    </location>
</feature>
<dbReference type="RefSeq" id="WP_146597094.1">
    <property type="nucleotide sequence ID" value="NZ_SJPT01000012.1"/>
</dbReference>
<name>A0A5C6BZI4_9BACT</name>
<dbReference type="Gene3D" id="1.10.720.30">
    <property type="entry name" value="SAP domain"/>
    <property type="match status" value="1"/>
</dbReference>
<comment type="caution">
    <text evidence="2">The sequence shown here is derived from an EMBL/GenBank/DDBJ whole genome shotgun (WGS) entry which is preliminary data.</text>
</comment>
<gene>
    <name evidence="2" type="ORF">Pla52o_51490</name>
</gene>
<protein>
    <recommendedName>
        <fullName evidence="4">DUF2132 domain-containing protein</fullName>
    </recommendedName>
</protein>
<accession>A0A5C6BZI4</accession>
<evidence type="ECO:0008006" key="4">
    <source>
        <dbReference type="Google" id="ProtNLM"/>
    </source>
</evidence>
<reference evidence="2 3" key="1">
    <citation type="submission" date="2019-02" db="EMBL/GenBank/DDBJ databases">
        <title>Deep-cultivation of Planctomycetes and their phenomic and genomic characterization uncovers novel biology.</title>
        <authorList>
            <person name="Wiegand S."/>
            <person name="Jogler M."/>
            <person name="Boedeker C."/>
            <person name="Pinto D."/>
            <person name="Vollmers J."/>
            <person name="Rivas-Marin E."/>
            <person name="Kohn T."/>
            <person name="Peeters S.H."/>
            <person name="Heuer A."/>
            <person name="Rast P."/>
            <person name="Oberbeckmann S."/>
            <person name="Bunk B."/>
            <person name="Jeske O."/>
            <person name="Meyerdierks A."/>
            <person name="Storesund J.E."/>
            <person name="Kallscheuer N."/>
            <person name="Luecker S."/>
            <person name="Lage O.M."/>
            <person name="Pohl T."/>
            <person name="Merkel B.J."/>
            <person name="Hornburger P."/>
            <person name="Mueller R.-W."/>
            <person name="Bruemmer F."/>
            <person name="Labrenz M."/>
            <person name="Spormann A.M."/>
            <person name="Op Den Camp H."/>
            <person name="Overmann J."/>
            <person name="Amann R."/>
            <person name="Jetten M.S.M."/>
            <person name="Mascher T."/>
            <person name="Medema M.H."/>
            <person name="Devos D.P."/>
            <person name="Kaster A.-K."/>
            <person name="Ovreas L."/>
            <person name="Rohde M."/>
            <person name="Galperin M.Y."/>
            <person name="Jogler C."/>
        </authorList>
    </citation>
    <scope>NUCLEOTIDE SEQUENCE [LARGE SCALE GENOMIC DNA]</scope>
    <source>
        <strain evidence="2 3">Pla52o</strain>
    </source>
</reference>
<evidence type="ECO:0000256" key="1">
    <source>
        <dbReference type="SAM" id="MobiDB-lite"/>
    </source>
</evidence>
<sequence>MTTPPTQPNNPLHGVTLAALLEDLVQQYGWEGLGDRIPIRCFTDNPSIKSSLKFLRKTEWARSKVERLYLKSVRHNKRRSASGDHDEIHHDADQHSENDAPLSENPLHDFWNKARKR</sequence>